<dbReference type="Ensembl" id="ENSPNAT00000061484.1">
    <property type="protein sequence ID" value="ENSPNAP00000061928.1"/>
    <property type="gene ID" value="ENSPNAG00000009534.2"/>
</dbReference>
<reference evidence="5 6" key="1">
    <citation type="submission" date="2020-10" db="EMBL/GenBank/DDBJ databases">
        <title>Pygocentrus nattereri (red-bellied piranha) genome, fPygNat1, primary haplotype.</title>
        <authorList>
            <person name="Myers G."/>
            <person name="Meyer A."/>
            <person name="Karagic N."/>
            <person name="Pippel M."/>
            <person name="Winkler S."/>
            <person name="Tracey A."/>
            <person name="Wood J."/>
            <person name="Formenti G."/>
            <person name="Howe K."/>
            <person name="Fedrigo O."/>
            <person name="Jarvis E.D."/>
        </authorList>
    </citation>
    <scope>NUCLEOTIDE SEQUENCE [LARGE SCALE GENOMIC DNA]</scope>
</reference>
<evidence type="ECO:0000313" key="6">
    <source>
        <dbReference type="Proteomes" id="UP001501920"/>
    </source>
</evidence>
<gene>
    <name evidence="5" type="primary">MTBP</name>
</gene>
<feature type="region of interest" description="Disordered" evidence="1">
    <location>
        <begin position="427"/>
        <end position="450"/>
    </location>
</feature>
<dbReference type="GO" id="GO:0000776">
    <property type="term" value="C:kinetochore"/>
    <property type="evidence" value="ECO:0007669"/>
    <property type="project" value="TreeGrafter"/>
</dbReference>
<dbReference type="InterPro" id="IPR029418">
    <property type="entry name" value="MTBP_C"/>
</dbReference>
<feature type="domain" description="DM2" evidence="3">
    <location>
        <begin position="359"/>
        <end position="537"/>
    </location>
</feature>
<feature type="compositionally biased region" description="Basic and acidic residues" evidence="1">
    <location>
        <begin position="434"/>
        <end position="445"/>
    </location>
</feature>
<accession>A0AAR2KC81</accession>
<organism evidence="5 6">
    <name type="scientific">Pygocentrus nattereri</name>
    <name type="common">Red-bellied piranha</name>
    <dbReference type="NCBI Taxonomy" id="42514"/>
    <lineage>
        <taxon>Eukaryota</taxon>
        <taxon>Metazoa</taxon>
        <taxon>Chordata</taxon>
        <taxon>Craniata</taxon>
        <taxon>Vertebrata</taxon>
        <taxon>Euteleostomi</taxon>
        <taxon>Actinopterygii</taxon>
        <taxon>Neopterygii</taxon>
        <taxon>Teleostei</taxon>
        <taxon>Ostariophysi</taxon>
        <taxon>Characiformes</taxon>
        <taxon>Characoidei</taxon>
        <taxon>Pygocentrus</taxon>
    </lineage>
</organism>
<dbReference type="GO" id="GO:0031396">
    <property type="term" value="P:regulation of protein ubiquitination"/>
    <property type="evidence" value="ECO:0007669"/>
    <property type="project" value="InterPro"/>
</dbReference>
<dbReference type="Pfam" id="PF14920">
    <property type="entry name" value="MTBP_C"/>
    <property type="match status" value="1"/>
</dbReference>
<reference evidence="5" key="2">
    <citation type="submission" date="2025-08" db="UniProtKB">
        <authorList>
            <consortium name="Ensembl"/>
        </authorList>
    </citation>
    <scope>IDENTIFICATION</scope>
</reference>
<feature type="compositionally biased region" description="Low complexity" evidence="1">
    <location>
        <begin position="607"/>
        <end position="619"/>
    </location>
</feature>
<dbReference type="PANTHER" id="PTHR14382:SF1">
    <property type="entry name" value="MDM2-BINDING PROTEIN"/>
    <property type="match status" value="1"/>
</dbReference>
<keyword evidence="6" id="KW-1185">Reference proteome</keyword>
<dbReference type="GO" id="GO:0007089">
    <property type="term" value="P:traversing start control point of mitotic cell cycle"/>
    <property type="evidence" value="ECO:0007669"/>
    <property type="project" value="TreeGrafter"/>
</dbReference>
<feature type="domain" description="DM2" evidence="3">
    <location>
        <begin position="263"/>
        <end position="356"/>
    </location>
</feature>
<feature type="compositionally biased region" description="Low complexity" evidence="1">
    <location>
        <begin position="655"/>
        <end position="666"/>
    </location>
</feature>
<proteinExistence type="predicted"/>
<feature type="domain" description="MDN2-binding protein C-terminal" evidence="4">
    <location>
        <begin position="542"/>
        <end position="788"/>
    </location>
</feature>
<evidence type="ECO:0000259" key="4">
    <source>
        <dbReference type="Pfam" id="PF14920"/>
    </source>
</evidence>
<dbReference type="Pfam" id="PF14918">
    <property type="entry name" value="MTBP_N"/>
    <property type="match status" value="1"/>
</dbReference>
<evidence type="ECO:0008006" key="7">
    <source>
        <dbReference type="Google" id="ProtNLM"/>
    </source>
</evidence>
<dbReference type="PANTHER" id="PTHR14382">
    <property type="entry name" value="MDM2-BINDING PROTEIN"/>
    <property type="match status" value="1"/>
</dbReference>
<feature type="compositionally biased region" description="Polar residues" evidence="1">
    <location>
        <begin position="679"/>
        <end position="691"/>
    </location>
</feature>
<name>A0AAR2KC81_PYGNA</name>
<feature type="region of interest" description="Disordered" evidence="1">
    <location>
        <begin position="472"/>
        <end position="504"/>
    </location>
</feature>
<dbReference type="InterPro" id="IPR029421">
    <property type="entry name" value="MTBP_N"/>
</dbReference>
<dbReference type="GO" id="GO:0034501">
    <property type="term" value="P:protein localization to kinetochore"/>
    <property type="evidence" value="ECO:0007669"/>
    <property type="project" value="TreeGrafter"/>
</dbReference>
<feature type="region of interest" description="Disordered" evidence="1">
    <location>
        <begin position="607"/>
        <end position="724"/>
    </location>
</feature>
<dbReference type="AlphaFoldDB" id="A0AAR2KC81"/>
<evidence type="ECO:0000259" key="2">
    <source>
        <dbReference type="Pfam" id="PF14918"/>
    </source>
</evidence>
<dbReference type="InterPro" id="IPR029420">
    <property type="entry name" value="MTBP_central"/>
</dbReference>
<feature type="domain" description="DM2" evidence="2">
    <location>
        <begin position="1"/>
        <end position="246"/>
    </location>
</feature>
<evidence type="ECO:0000313" key="5">
    <source>
        <dbReference type="Ensembl" id="ENSPNAP00000061928.1"/>
    </source>
</evidence>
<sequence>MDRYLLVVVVNPLPKKEGSSGGFETARRLYARLEEISSSGCSSQVSPFPACSLSGSPAVPKCCFAIQASYGSAQFCSVEWEEVCVQRGDSEETVSSAVDGCISAVQEQEEQNLQAETSTLTEMFEEAAEALHQLADKLPPPGRVLLDVMVLCAEEAGLKEFLPVIGSLKHMQAWHSAHVNIVTEHSAGWSTAASYLSARVCSPAAVLDCVDERELWRGALLIRERKFVSELLFEGFSLKVQSRSSWRRMLHPHCSADHKLHAEVFQYYQPVLELLQLVKITDFPLLLQSSTEFELSLCSRSTKARLLLDQLRTLRGEVAALLSLSCVISAEAFPPASQLSASKWRHFMAKRPKVLSGSARTSDWLRSLPCLRGDQLLRQERSLDRVQAQVLQECVRRRQQAQKPAAVPLNDLKVLLNLAREQYLNMQNSTLPRASERDSTKKDNHTSATRNVQPVIHSEWPERSVLRNHENMQKVRHRSRSSLFTTGSSECLMGPKDGQKSSSAQLDARELLKHFTPDGLPAGELQPLPVIRGGNTFQLSSELTPRKVAKLPFTQAASSHYHGIEFCLDERKALERDRGFVRLQSRLIRFETQTTCCKEPCPLPLALSPASTPSPAAPSEDGESLQSDPPQLKRRSREPDTHTHQHKRLVKSESSESVGSQCSVGSIPHPAVKALRQQAGRSLSTSSPATRTHSRTHATQKHSQAEPRPQTETCPQTESRSQKHNRMLKEVVLKTLKHHGISSEHECFEACSRRLFDVSKLYLKDLKTSRGLHEEMKKAAGRNAKQVIDWVVERNSKT</sequence>
<dbReference type="Pfam" id="PF14919">
    <property type="entry name" value="MTBP_mid"/>
    <property type="match status" value="2"/>
</dbReference>
<dbReference type="InterPro" id="IPR039061">
    <property type="entry name" value="MTBP"/>
</dbReference>
<reference evidence="5" key="3">
    <citation type="submission" date="2025-09" db="UniProtKB">
        <authorList>
            <consortium name="Ensembl"/>
        </authorList>
    </citation>
    <scope>IDENTIFICATION</scope>
</reference>
<protein>
    <recommendedName>
        <fullName evidence="7">MDM2 binding protein</fullName>
    </recommendedName>
</protein>
<feature type="compositionally biased region" description="Polar residues" evidence="1">
    <location>
        <begin position="710"/>
        <end position="719"/>
    </location>
</feature>
<dbReference type="Proteomes" id="UP001501920">
    <property type="component" value="Chromosome 3"/>
</dbReference>
<evidence type="ECO:0000256" key="1">
    <source>
        <dbReference type="SAM" id="MobiDB-lite"/>
    </source>
</evidence>
<evidence type="ECO:0000259" key="3">
    <source>
        <dbReference type="Pfam" id="PF14919"/>
    </source>
</evidence>
<dbReference type="GeneTree" id="ENSGT00390000003305"/>